<sequence>MSSSAIHMAINKSDEGLCEVCWEKSPINMNIITCAHRKAFCKNCIKNWLGSGNVYCPKCRTPWPVNINIDRENTDPCAVCWVEPPAYMDVIPCTHRKTFCKTCVEKVRAGDNVKCPMCRTPWSVNIDRENIDRNAMITVNERQTMEHHSLPLTATGGLMHDVLTCCVIGLLIGIIIYPIRK</sequence>
<feature type="transmembrane region" description="Helical" evidence="5">
    <location>
        <begin position="158"/>
        <end position="179"/>
    </location>
</feature>
<keyword evidence="1" id="KW-0479">Metal-binding</keyword>
<evidence type="ECO:0000256" key="3">
    <source>
        <dbReference type="ARBA" id="ARBA00022833"/>
    </source>
</evidence>
<dbReference type="Gene3D" id="3.30.40.10">
    <property type="entry name" value="Zinc/RING finger domain, C3HC4 (zinc finger)"/>
    <property type="match status" value="2"/>
</dbReference>
<organism evidence="8 9">
    <name type="scientific">Adineta steineri</name>
    <dbReference type="NCBI Taxonomy" id="433720"/>
    <lineage>
        <taxon>Eukaryota</taxon>
        <taxon>Metazoa</taxon>
        <taxon>Spiralia</taxon>
        <taxon>Gnathifera</taxon>
        <taxon>Rotifera</taxon>
        <taxon>Eurotatoria</taxon>
        <taxon>Bdelloidea</taxon>
        <taxon>Adinetida</taxon>
        <taxon>Adinetidae</taxon>
        <taxon>Adineta</taxon>
    </lineage>
</organism>
<dbReference type="EMBL" id="CAJOAY010002052">
    <property type="protein sequence ID" value="CAF3915861.1"/>
    <property type="molecule type" value="Genomic_DNA"/>
</dbReference>
<reference evidence="8" key="1">
    <citation type="submission" date="2021-02" db="EMBL/GenBank/DDBJ databases">
        <authorList>
            <person name="Nowell W R."/>
        </authorList>
    </citation>
    <scope>NUCLEOTIDE SEQUENCE</scope>
</reference>
<keyword evidence="3" id="KW-0862">Zinc</keyword>
<dbReference type="GO" id="GO:0008270">
    <property type="term" value="F:zinc ion binding"/>
    <property type="evidence" value="ECO:0007669"/>
    <property type="project" value="UniProtKB-KW"/>
</dbReference>
<dbReference type="PROSITE" id="PS50089">
    <property type="entry name" value="ZF_RING_2"/>
    <property type="match status" value="2"/>
</dbReference>
<dbReference type="InterPro" id="IPR018957">
    <property type="entry name" value="Znf_C3HC4_RING-type"/>
</dbReference>
<keyword evidence="5" id="KW-0812">Transmembrane</keyword>
<comment type="caution">
    <text evidence="8">The sequence shown here is derived from an EMBL/GenBank/DDBJ whole genome shotgun (WGS) entry which is preliminary data.</text>
</comment>
<feature type="domain" description="RING-type" evidence="6">
    <location>
        <begin position="77"/>
        <end position="119"/>
    </location>
</feature>
<dbReference type="InterPro" id="IPR001841">
    <property type="entry name" value="Znf_RING"/>
</dbReference>
<gene>
    <name evidence="8" type="ORF">OKA104_LOCUS24983</name>
    <name evidence="7" type="ORF">VCS650_LOCUS26511</name>
</gene>
<dbReference type="Proteomes" id="UP000663891">
    <property type="component" value="Unassembled WGS sequence"/>
</dbReference>
<name>A0A819ILN1_9BILA</name>
<dbReference type="SUPFAM" id="SSF57850">
    <property type="entry name" value="RING/U-box"/>
    <property type="match status" value="2"/>
</dbReference>
<evidence type="ECO:0000313" key="7">
    <source>
        <dbReference type="EMBL" id="CAF1217213.1"/>
    </source>
</evidence>
<dbReference type="AlphaFoldDB" id="A0A819ILN1"/>
<dbReference type="OrthoDB" id="10458949at2759"/>
<evidence type="ECO:0000256" key="5">
    <source>
        <dbReference type="SAM" id="Phobius"/>
    </source>
</evidence>
<protein>
    <recommendedName>
        <fullName evidence="6">RING-type domain-containing protein</fullName>
    </recommendedName>
</protein>
<keyword evidence="2 4" id="KW-0863">Zinc-finger</keyword>
<keyword evidence="5" id="KW-0472">Membrane</keyword>
<evidence type="ECO:0000313" key="8">
    <source>
        <dbReference type="EMBL" id="CAF3915861.1"/>
    </source>
</evidence>
<evidence type="ECO:0000259" key="6">
    <source>
        <dbReference type="PROSITE" id="PS50089"/>
    </source>
</evidence>
<dbReference type="SMART" id="SM00184">
    <property type="entry name" value="RING"/>
    <property type="match status" value="2"/>
</dbReference>
<dbReference type="Pfam" id="PF00097">
    <property type="entry name" value="zf-C3HC4"/>
    <property type="match status" value="2"/>
</dbReference>
<evidence type="ECO:0000256" key="1">
    <source>
        <dbReference type="ARBA" id="ARBA00022723"/>
    </source>
</evidence>
<keyword evidence="5" id="KW-1133">Transmembrane helix</keyword>
<proteinExistence type="predicted"/>
<evidence type="ECO:0000256" key="2">
    <source>
        <dbReference type="ARBA" id="ARBA00022771"/>
    </source>
</evidence>
<dbReference type="InterPro" id="IPR013083">
    <property type="entry name" value="Znf_RING/FYVE/PHD"/>
</dbReference>
<evidence type="ECO:0000256" key="4">
    <source>
        <dbReference type="PROSITE-ProRule" id="PRU00175"/>
    </source>
</evidence>
<dbReference type="Proteomes" id="UP000663881">
    <property type="component" value="Unassembled WGS sequence"/>
</dbReference>
<accession>A0A819ILN1</accession>
<dbReference type="EMBL" id="CAJNON010000358">
    <property type="protein sequence ID" value="CAF1217213.1"/>
    <property type="molecule type" value="Genomic_DNA"/>
</dbReference>
<feature type="domain" description="RING-type" evidence="6">
    <location>
        <begin position="18"/>
        <end position="60"/>
    </location>
</feature>
<evidence type="ECO:0000313" key="9">
    <source>
        <dbReference type="Proteomes" id="UP000663881"/>
    </source>
</evidence>